<evidence type="ECO:0000313" key="18">
    <source>
        <dbReference type="Proteomes" id="UP000255417"/>
    </source>
</evidence>
<comment type="similarity">
    <text evidence="2 8 13">Belongs to the glutamyl-tRNA reductase family.</text>
</comment>
<dbReference type="InterPro" id="IPR015895">
    <property type="entry name" value="4pyrrol_synth_GluRdtase_N"/>
</dbReference>
<dbReference type="InterPro" id="IPR006151">
    <property type="entry name" value="Shikm_DH/Glu-tRNA_Rdtase"/>
</dbReference>
<evidence type="ECO:0000259" key="15">
    <source>
        <dbReference type="Pfam" id="PF01488"/>
    </source>
</evidence>
<dbReference type="GO" id="GO:0019353">
    <property type="term" value="P:protoporphyrinogen IX biosynthetic process from glutamate"/>
    <property type="evidence" value="ECO:0007669"/>
    <property type="project" value="TreeGrafter"/>
</dbReference>
<evidence type="ECO:0000256" key="8">
    <source>
        <dbReference type="HAMAP-Rule" id="MF_00087"/>
    </source>
</evidence>
<feature type="domain" description="Glutamyl-tRNA reductase N-terminal" evidence="16">
    <location>
        <begin position="9"/>
        <end position="154"/>
    </location>
</feature>
<dbReference type="Pfam" id="PF05201">
    <property type="entry name" value="GlutR_N"/>
    <property type="match status" value="1"/>
</dbReference>
<feature type="binding site" evidence="8 10">
    <location>
        <position position="107"/>
    </location>
    <ligand>
        <name>substrate</name>
    </ligand>
</feature>
<accession>A0A379C9L9</accession>
<evidence type="ECO:0000256" key="4">
    <source>
        <dbReference type="ARBA" id="ARBA00022857"/>
    </source>
</evidence>
<evidence type="ECO:0000256" key="6">
    <source>
        <dbReference type="ARBA" id="ARBA00023244"/>
    </source>
</evidence>
<feature type="domain" description="Quinate/shikimate 5-dehydrogenase/glutamyl-tRNA reductase" evidence="15">
    <location>
        <begin position="172"/>
        <end position="298"/>
    </location>
</feature>
<evidence type="ECO:0000259" key="16">
    <source>
        <dbReference type="Pfam" id="PF05201"/>
    </source>
</evidence>
<comment type="domain">
    <text evidence="8">Possesses an unusual extended V-shaped dimeric structure with each monomer consisting of three distinct domains arranged along a curved 'spinal' alpha-helix. The N-terminal catalytic domain specifically recognizes the glutamate moiety of the substrate. The second domain is the NADPH-binding domain, and the third C-terminal domain is responsible for dimerization.</text>
</comment>
<evidence type="ECO:0000256" key="10">
    <source>
        <dbReference type="PIRSR" id="PIRSR000445-2"/>
    </source>
</evidence>
<evidence type="ECO:0000256" key="9">
    <source>
        <dbReference type="PIRSR" id="PIRSR000445-1"/>
    </source>
</evidence>
<dbReference type="Pfam" id="PF00745">
    <property type="entry name" value="GlutR_dimer"/>
    <property type="match status" value="1"/>
</dbReference>
<keyword evidence="18" id="KW-1185">Reference proteome</keyword>
<dbReference type="PANTHER" id="PTHR43013">
    <property type="entry name" value="GLUTAMYL-TRNA REDUCTASE"/>
    <property type="match status" value="1"/>
</dbReference>
<dbReference type="InterPro" id="IPR036343">
    <property type="entry name" value="GluRdtase_N_sf"/>
</dbReference>
<evidence type="ECO:0000256" key="7">
    <source>
        <dbReference type="ARBA" id="ARBA00047464"/>
    </source>
</evidence>
<evidence type="ECO:0000313" key="17">
    <source>
        <dbReference type="EMBL" id="SUB58435.1"/>
    </source>
</evidence>
<dbReference type="Proteomes" id="UP000255417">
    <property type="component" value="Unassembled WGS sequence"/>
</dbReference>
<evidence type="ECO:0000259" key="14">
    <source>
        <dbReference type="Pfam" id="PF00745"/>
    </source>
</evidence>
<proteinExistence type="inferred from homology"/>
<comment type="subunit">
    <text evidence="8">Homodimer.</text>
</comment>
<dbReference type="InterPro" id="IPR000343">
    <property type="entry name" value="4pyrrol_synth_GluRdtase"/>
</dbReference>
<evidence type="ECO:0000256" key="3">
    <source>
        <dbReference type="ARBA" id="ARBA00012970"/>
    </source>
</evidence>
<comment type="function">
    <text evidence="8">Catalyzes the NADPH-dependent reduction of glutamyl-tRNA(Glu) to glutamate 1-semialdehyde (GSA).</text>
</comment>
<feature type="binding site" evidence="8 10">
    <location>
        <position position="118"/>
    </location>
    <ligand>
        <name>substrate</name>
    </ligand>
</feature>
<evidence type="ECO:0000256" key="5">
    <source>
        <dbReference type="ARBA" id="ARBA00023002"/>
    </source>
</evidence>
<sequence>MKLLQLYNVGINYKKADTYTRGLFSISKENQIALLKEAKKRGIEALFVLSTCNRTEIMGFAHNPYELISLLVKYCKGDVETFSKVASIYKGEEAHLHLFQTAVGLNSQILGDHEIIGQLKTAFNQAKDYDLINTYLDRLFSTVLQASKEIKSSTYFSTGTTSVAFAAIQYLQKNIPDCSHKKMVIYGLGEMGKKTCQYLLQEQYDVCLINRSLHKAEEFQKQFPALAISDEKTLISTIQNSDILIVATGSDLPTIRAEHIDFDKKLVILDLSIPENVAPELKHYPNIELINVDMLSKVTDENLENRKQSIPFVEETIQKYQNEFSRWLYERQLSPTINNFKQSLLEIKEKEIHFLSQKYDDFNREYADILSDRMIQKMMAQLVQYLKNEQAVKNDPFFANNKNET</sequence>
<dbReference type="SUPFAM" id="SSF69075">
    <property type="entry name" value="Glutamyl tRNA-reductase dimerization domain"/>
    <property type="match status" value="1"/>
</dbReference>
<keyword evidence="5 8" id="KW-0560">Oxidoreductase</keyword>
<evidence type="ECO:0000256" key="11">
    <source>
        <dbReference type="PIRSR" id="PIRSR000445-3"/>
    </source>
</evidence>
<dbReference type="Gene3D" id="3.30.460.30">
    <property type="entry name" value="Glutamyl-tRNA reductase, N-terminal domain"/>
    <property type="match status" value="1"/>
</dbReference>
<dbReference type="NCBIfam" id="TIGR01035">
    <property type="entry name" value="hemA"/>
    <property type="match status" value="1"/>
</dbReference>
<dbReference type="EC" id="1.2.1.70" evidence="3 8"/>
<evidence type="ECO:0000256" key="1">
    <source>
        <dbReference type="ARBA" id="ARBA00005059"/>
    </source>
</evidence>
<dbReference type="PANTHER" id="PTHR43013:SF1">
    <property type="entry name" value="GLUTAMYL-TRNA REDUCTASE"/>
    <property type="match status" value="1"/>
</dbReference>
<feature type="binding site" evidence="8 10">
    <location>
        <begin position="51"/>
        <end position="54"/>
    </location>
    <ligand>
        <name>substrate</name>
    </ligand>
</feature>
<comment type="miscellaneous">
    <text evidence="8">During catalysis, the active site Cys acts as a nucleophile attacking the alpha-carbonyl group of tRNA-bound glutamate with the formation of a thioester intermediate between enzyme and glutamate, and the concomitant release of tRNA(Glu). The thioester intermediate is finally reduced by direct hydride transfer from NADPH, to form the product GSA.</text>
</comment>
<dbReference type="OrthoDB" id="110209at2"/>
<reference evidence="17 18" key="1">
    <citation type="submission" date="2018-06" db="EMBL/GenBank/DDBJ databases">
        <authorList>
            <consortium name="Pathogen Informatics"/>
            <person name="Doyle S."/>
        </authorList>
    </citation>
    <scope>NUCLEOTIDE SEQUENCE [LARGE SCALE GENOMIC DNA]</scope>
    <source>
        <strain evidence="17 18">NCTC12872</strain>
    </source>
</reference>
<feature type="binding site" evidence="8 10">
    <location>
        <begin position="112"/>
        <end position="114"/>
    </location>
    <ligand>
        <name>substrate</name>
    </ligand>
</feature>
<dbReference type="EMBL" id="UGTA01000001">
    <property type="protein sequence ID" value="SUB58435.1"/>
    <property type="molecule type" value="Genomic_DNA"/>
</dbReference>
<evidence type="ECO:0000256" key="13">
    <source>
        <dbReference type="RuleBase" id="RU000584"/>
    </source>
</evidence>
<dbReference type="UniPathway" id="UPA00251">
    <property type="reaction ID" value="UER00316"/>
</dbReference>
<evidence type="ECO:0000256" key="12">
    <source>
        <dbReference type="PIRSR" id="PIRSR000445-4"/>
    </source>
</evidence>
<dbReference type="SUPFAM" id="SSF69742">
    <property type="entry name" value="Glutamyl tRNA-reductase catalytic, N-terminal domain"/>
    <property type="match status" value="1"/>
</dbReference>
<feature type="active site" description="Nucleophile" evidence="8 9">
    <location>
        <position position="52"/>
    </location>
</feature>
<evidence type="ECO:0000256" key="2">
    <source>
        <dbReference type="ARBA" id="ARBA00005916"/>
    </source>
</evidence>
<comment type="pathway">
    <text evidence="1 8 13">Porphyrin-containing compound metabolism; protoporphyrin-IX biosynthesis; 5-aminolevulinate from L-glutamyl-tRNA(Glu): step 1/2.</text>
</comment>
<protein>
    <recommendedName>
        <fullName evidence="3 8">Glutamyl-tRNA reductase</fullName>
        <shortName evidence="8">GluTR</shortName>
        <ecNumber evidence="3 8">1.2.1.70</ecNumber>
    </recommendedName>
</protein>
<dbReference type="HAMAP" id="MF_00087">
    <property type="entry name" value="Glu_tRNA_reductase"/>
    <property type="match status" value="1"/>
</dbReference>
<dbReference type="InterPro" id="IPR036453">
    <property type="entry name" value="GluRdtase_dimer_dom_sf"/>
</dbReference>
<feature type="domain" description="Tetrapyrrole biosynthesis glutamyl-tRNA reductase dimerisation" evidence="14">
    <location>
        <begin position="313"/>
        <end position="391"/>
    </location>
</feature>
<keyword evidence="6 8" id="KW-0627">Porphyrin biosynthesis</keyword>
<feature type="binding site" evidence="8 11">
    <location>
        <begin position="187"/>
        <end position="192"/>
    </location>
    <ligand>
        <name>NADP(+)</name>
        <dbReference type="ChEBI" id="CHEBI:58349"/>
    </ligand>
</feature>
<dbReference type="InterPro" id="IPR015896">
    <property type="entry name" value="4pyrrol_synth_GluRdtase_dimer"/>
</dbReference>
<feature type="site" description="Important for activity" evidence="8 12">
    <location>
        <position position="97"/>
    </location>
</feature>
<dbReference type="InterPro" id="IPR036291">
    <property type="entry name" value="NAD(P)-bd_dom_sf"/>
</dbReference>
<comment type="catalytic activity">
    <reaction evidence="7 8 13">
        <text>(S)-4-amino-5-oxopentanoate + tRNA(Glu) + NADP(+) = L-glutamyl-tRNA(Glu) + NADPH + H(+)</text>
        <dbReference type="Rhea" id="RHEA:12344"/>
        <dbReference type="Rhea" id="RHEA-COMP:9663"/>
        <dbReference type="Rhea" id="RHEA-COMP:9680"/>
        <dbReference type="ChEBI" id="CHEBI:15378"/>
        <dbReference type="ChEBI" id="CHEBI:57501"/>
        <dbReference type="ChEBI" id="CHEBI:57783"/>
        <dbReference type="ChEBI" id="CHEBI:58349"/>
        <dbReference type="ChEBI" id="CHEBI:78442"/>
        <dbReference type="ChEBI" id="CHEBI:78520"/>
        <dbReference type="EC" id="1.2.1.70"/>
    </reaction>
</comment>
<dbReference type="Pfam" id="PF01488">
    <property type="entry name" value="Shikimate_DH"/>
    <property type="match status" value="1"/>
</dbReference>
<dbReference type="GO" id="GO:0050661">
    <property type="term" value="F:NADP binding"/>
    <property type="evidence" value="ECO:0007669"/>
    <property type="project" value="InterPro"/>
</dbReference>
<dbReference type="Gene3D" id="3.40.50.720">
    <property type="entry name" value="NAD(P)-binding Rossmann-like Domain"/>
    <property type="match status" value="1"/>
</dbReference>
<gene>
    <name evidence="8 17" type="primary">hemA</name>
    <name evidence="17" type="ORF">NCTC12872_00398</name>
</gene>
<dbReference type="RefSeq" id="WP_115314960.1">
    <property type="nucleotide sequence ID" value="NZ_LWIF01000001.1"/>
</dbReference>
<dbReference type="PIRSF" id="PIRSF000445">
    <property type="entry name" value="4pyrrol_synth_GluRdtase"/>
    <property type="match status" value="1"/>
</dbReference>
<dbReference type="GO" id="GO:0008883">
    <property type="term" value="F:glutamyl-tRNA reductase activity"/>
    <property type="evidence" value="ECO:0007669"/>
    <property type="project" value="UniProtKB-UniRule"/>
</dbReference>
<dbReference type="AlphaFoldDB" id="A0A379C9L9"/>
<keyword evidence="4 8" id="KW-0521">NADP</keyword>
<organism evidence="17 18">
    <name type="scientific">Phocoenobacter uteri</name>
    <dbReference type="NCBI Taxonomy" id="146806"/>
    <lineage>
        <taxon>Bacteria</taxon>
        <taxon>Pseudomonadati</taxon>
        <taxon>Pseudomonadota</taxon>
        <taxon>Gammaproteobacteria</taxon>
        <taxon>Pasteurellales</taxon>
        <taxon>Pasteurellaceae</taxon>
        <taxon>Phocoenobacter</taxon>
    </lineage>
</organism>
<dbReference type="SUPFAM" id="SSF51735">
    <property type="entry name" value="NAD(P)-binding Rossmann-fold domains"/>
    <property type="match status" value="1"/>
</dbReference>
<name>A0A379C9L9_9PAST</name>